<evidence type="ECO:0000256" key="2">
    <source>
        <dbReference type="ARBA" id="ARBA00022679"/>
    </source>
</evidence>
<feature type="transmembrane region" description="Helical" evidence="3">
    <location>
        <begin position="292"/>
        <end position="314"/>
    </location>
</feature>
<dbReference type="InterPro" id="IPR002213">
    <property type="entry name" value="UDP_glucos_trans"/>
</dbReference>
<dbReference type="Pfam" id="PF00201">
    <property type="entry name" value="UDPGT"/>
    <property type="match status" value="1"/>
</dbReference>
<accession>A0A916J839</accession>
<keyword evidence="2" id="KW-0808">Transferase</keyword>
<comment type="caution">
    <text evidence="4">The sequence shown here is derived from an EMBL/GenBank/DDBJ whole genome shotgun (WGS) entry which is preliminary data.</text>
</comment>
<proteinExistence type="predicted"/>
<dbReference type="Proteomes" id="UP000680038">
    <property type="component" value="Unassembled WGS sequence"/>
</dbReference>
<dbReference type="PANTHER" id="PTHR48043:SF145">
    <property type="entry name" value="FI06409P-RELATED"/>
    <property type="match status" value="1"/>
</dbReference>
<keyword evidence="5" id="KW-1185">Reference proteome</keyword>
<dbReference type="AlphaFoldDB" id="A0A916J839"/>
<dbReference type="SUPFAM" id="SSF53756">
    <property type="entry name" value="UDP-Glycosyltransferase/glycogen phosphorylase"/>
    <property type="match status" value="1"/>
</dbReference>
<keyword evidence="1" id="KW-0328">Glycosyltransferase</keyword>
<dbReference type="InterPro" id="IPR050271">
    <property type="entry name" value="UDP-glycosyltransferase"/>
</dbReference>
<evidence type="ECO:0000256" key="1">
    <source>
        <dbReference type="ARBA" id="ARBA00022676"/>
    </source>
</evidence>
<name>A0A916J839_9BACT</name>
<dbReference type="EMBL" id="CAJRAF010000001">
    <property type="protein sequence ID" value="CAG4989464.1"/>
    <property type="molecule type" value="Genomic_DNA"/>
</dbReference>
<keyword evidence="3" id="KW-0812">Transmembrane</keyword>
<keyword evidence="3" id="KW-0472">Membrane</keyword>
<evidence type="ECO:0000313" key="5">
    <source>
        <dbReference type="Proteomes" id="UP000680038"/>
    </source>
</evidence>
<reference evidence="4" key="1">
    <citation type="submission" date="2021-04" db="EMBL/GenBank/DDBJ databases">
        <authorList>
            <person name="Rodrigo-Torres L."/>
            <person name="Arahal R. D."/>
            <person name="Lucena T."/>
        </authorList>
    </citation>
    <scope>NUCLEOTIDE SEQUENCE</scope>
    <source>
        <strain evidence="4">CECT 9275</strain>
    </source>
</reference>
<protein>
    <submittedName>
        <fullName evidence="4">Uncharacterized protein</fullName>
    </submittedName>
</protein>
<sequence length="455" mass="52169">MRNTLILYPANILSHLIPSLGLAAHLKKDYDIYVLISDPKFEDIVRSQGFCPLIDPLDIAMGNEMTYLKKIGRRYALLDVIFAMVKNELYHERVSTLRCQFRHMAPVAILIDIFHNMECLVLSAVFPKAAIICLNPMLSTYKIDGLPTASERSWVTANSKTQKVRQKWHVHGRMSFSRNSLIHWVRNFQMGRLLKMNRLGKDNRISLNSIYTNLFDNVPELILAPLELELDPKVKLRNQHYLGLCINKSRTDIGIQGKFDEIFSKLKVKRNEGSKIVYCSFGTFYLDSDPSVVIFIKSIISAIAIIPGILEVIFSVKPHIMKTLQLQVDLPKNIHFFTHVPQLLVLENADLYITHGGLGSIKESIFYKVPMLVYPFDFRYDQNGNGLKVEHHKIGLRGVFNQDSSKEVAAKIEKILNNKTYKENISQFSDVVQHTYSDDVISDTIKTLIRQYEPI</sequence>
<dbReference type="PANTHER" id="PTHR48043">
    <property type="entry name" value="EG:EG0003.4 PROTEIN-RELATED"/>
    <property type="match status" value="1"/>
</dbReference>
<organism evidence="4 5">
    <name type="scientific">Dyadobacter helix</name>
    <dbReference type="NCBI Taxonomy" id="2822344"/>
    <lineage>
        <taxon>Bacteria</taxon>
        <taxon>Pseudomonadati</taxon>
        <taxon>Bacteroidota</taxon>
        <taxon>Cytophagia</taxon>
        <taxon>Cytophagales</taxon>
        <taxon>Spirosomataceae</taxon>
        <taxon>Dyadobacter</taxon>
    </lineage>
</organism>
<dbReference type="GO" id="GO:0008194">
    <property type="term" value="F:UDP-glycosyltransferase activity"/>
    <property type="evidence" value="ECO:0007669"/>
    <property type="project" value="InterPro"/>
</dbReference>
<evidence type="ECO:0000256" key="3">
    <source>
        <dbReference type="SAM" id="Phobius"/>
    </source>
</evidence>
<gene>
    <name evidence="4" type="ORF">DYBT9275_00298</name>
</gene>
<dbReference type="RefSeq" id="WP_215237087.1">
    <property type="nucleotide sequence ID" value="NZ_CAJRAF010000001.1"/>
</dbReference>
<evidence type="ECO:0000313" key="4">
    <source>
        <dbReference type="EMBL" id="CAG4989464.1"/>
    </source>
</evidence>
<keyword evidence="3" id="KW-1133">Transmembrane helix</keyword>
<dbReference type="Gene3D" id="3.40.50.2000">
    <property type="entry name" value="Glycogen Phosphorylase B"/>
    <property type="match status" value="2"/>
</dbReference>